<evidence type="ECO:0000313" key="2">
    <source>
        <dbReference type="Proteomes" id="UP000271631"/>
    </source>
</evidence>
<sequence>MKKIVESSFTCGNVGMDVRLIKTMILDAETKSMGSSE</sequence>
<proteinExistence type="predicted"/>
<accession>A0A0N0WUC5</accession>
<dbReference type="Proteomes" id="UP000271631">
    <property type="component" value="Unassembled WGS sequence"/>
</dbReference>
<gene>
    <name evidence="1" type="ORF">ALP13_104045</name>
</gene>
<name>A0A0N0WUC5_PSEYM</name>
<comment type="caution">
    <text evidence="1">The sequence shown here is derived from an EMBL/GenBank/DDBJ whole genome shotgun (WGS) entry which is preliminary data.</text>
</comment>
<dbReference type="AlphaFoldDB" id="A0A0N0WUC5"/>
<evidence type="ECO:0000313" key="1">
    <source>
        <dbReference type="EMBL" id="RMV41170.1"/>
    </source>
</evidence>
<protein>
    <submittedName>
        <fullName evidence="1">Uncharacterized protein</fullName>
    </submittedName>
</protein>
<organism evidence="1 2">
    <name type="scientific">Pseudomonas syringae pv. maculicola</name>
    <dbReference type="NCBI Taxonomy" id="59511"/>
    <lineage>
        <taxon>Bacteria</taxon>
        <taxon>Pseudomonadati</taxon>
        <taxon>Pseudomonadota</taxon>
        <taxon>Gammaproteobacteria</taxon>
        <taxon>Pseudomonadales</taxon>
        <taxon>Pseudomonadaceae</taxon>
        <taxon>Pseudomonas</taxon>
    </lineage>
</organism>
<dbReference type="EMBL" id="RBUQ01000067">
    <property type="protein sequence ID" value="RMV41170.1"/>
    <property type="molecule type" value="Genomic_DNA"/>
</dbReference>
<reference evidence="1 2" key="1">
    <citation type="submission" date="2018-08" db="EMBL/GenBank/DDBJ databases">
        <title>Recombination of ecologically and evolutionarily significant loci maintains genetic cohesion in the Pseudomonas syringae species complex.</title>
        <authorList>
            <person name="Dillon M."/>
            <person name="Thakur S."/>
            <person name="Almeida R.N.D."/>
            <person name="Weir B.S."/>
            <person name="Guttman D.S."/>
        </authorList>
    </citation>
    <scope>NUCLEOTIDE SEQUENCE [LARGE SCALE GENOMIC DNA]</scope>
    <source>
        <strain evidence="1 2">ICMP 11281</strain>
    </source>
</reference>